<name>A0A9X3ITS7_9GAMM</name>
<evidence type="ECO:0000256" key="1">
    <source>
        <dbReference type="SAM" id="MobiDB-lite"/>
    </source>
</evidence>
<dbReference type="Proteomes" id="UP001150830">
    <property type="component" value="Unassembled WGS sequence"/>
</dbReference>
<organism evidence="2 3">
    <name type="scientific">Parathalassolituus penaei</name>
    <dbReference type="NCBI Taxonomy" id="2997323"/>
    <lineage>
        <taxon>Bacteria</taxon>
        <taxon>Pseudomonadati</taxon>
        <taxon>Pseudomonadota</taxon>
        <taxon>Gammaproteobacteria</taxon>
        <taxon>Oceanospirillales</taxon>
        <taxon>Oceanospirillaceae</taxon>
        <taxon>Parathalassolituus</taxon>
    </lineage>
</organism>
<proteinExistence type="predicted"/>
<dbReference type="RefSeq" id="WP_283174415.1">
    <property type="nucleotide sequence ID" value="NZ_JAPNOA010000039.1"/>
</dbReference>
<gene>
    <name evidence="2" type="ORF">OUO13_13500</name>
</gene>
<dbReference type="EMBL" id="JAPNOA010000039">
    <property type="protein sequence ID" value="MCY0966204.1"/>
    <property type="molecule type" value="Genomic_DNA"/>
</dbReference>
<accession>A0A9X3ITS7</accession>
<evidence type="ECO:0000313" key="2">
    <source>
        <dbReference type="EMBL" id="MCY0966204.1"/>
    </source>
</evidence>
<comment type="caution">
    <text evidence="2">The sequence shown here is derived from an EMBL/GenBank/DDBJ whole genome shotgun (WGS) entry which is preliminary data.</text>
</comment>
<protein>
    <submittedName>
        <fullName evidence="2">Uncharacterized protein</fullName>
    </submittedName>
</protein>
<keyword evidence="3" id="KW-1185">Reference proteome</keyword>
<reference evidence="2" key="1">
    <citation type="submission" date="2022-11" db="EMBL/GenBank/DDBJ databases">
        <title>Parathalassolutuus dongxingensis gen. nov., sp. nov., a novel member of family Oceanospirillaceae isolated from a coastal shrimp pond in Guangxi, China.</title>
        <authorList>
            <person name="Chen H."/>
        </authorList>
    </citation>
    <scope>NUCLEOTIDE SEQUENCE</scope>
    <source>
        <strain evidence="2">G-43</strain>
    </source>
</reference>
<evidence type="ECO:0000313" key="3">
    <source>
        <dbReference type="Proteomes" id="UP001150830"/>
    </source>
</evidence>
<dbReference type="AlphaFoldDB" id="A0A9X3ITS7"/>
<sequence length="564" mass="64571">MSGNQKNRMKSLAERKGNAQGEAANQSSPGDGKTGSLALTLSRTVQLKRYPIIARVTFLRERPDLVSLLKGIQNNPADMPPRLKQYLKQETLWNESGITDKGQQVIDSGRFEAKERGLYHIWYTENDPLFGIRPTFIQRDTAFFEPNMQSWKKGPDAARSNFRVDESLQLSVLEESFVDRNKTELKNISLQIISLEPEVICSPEKSAEIQLEWTLDFSQSLVSLKGQLDMLNFQTQGGQNKSSSRPEALEVYIDDFSDRLNDVMAAIAEKFDGRWLPEEQRVSTRLEQIQRYPSAVQKFQIGSLNCSSLKTKIGEFHSVLAKHIPIQPANQSDAEDWQHCWLKDFYSRKYQSSTEARKQQSEWLDHIALNDFELPLKEQQSLLSELSRESQPSAYWHIAAMADLTPSRSRKQRMPISLVNGDVLDLDQLIQQLSGSEDIEHIIYSDRYVHTPRQSRNLNHVAAFLADAEGLLLTLDKQHGKEAELPDNWSREILQKQNDNHGRYWILIGTKHTWCWECSSGLDFIRETDGRFSVDGSPTFTPKEVSELPRYLQDRINNTAVEAL</sequence>
<feature type="region of interest" description="Disordered" evidence="1">
    <location>
        <begin position="1"/>
        <end position="36"/>
    </location>
</feature>